<keyword evidence="4" id="KW-1185">Reference proteome</keyword>
<keyword evidence="2" id="KW-0812">Transmembrane</keyword>
<evidence type="ECO:0000256" key="1">
    <source>
        <dbReference type="SAM" id="MobiDB-lite"/>
    </source>
</evidence>
<dbReference type="Proteomes" id="UP000092993">
    <property type="component" value="Unassembled WGS sequence"/>
</dbReference>
<feature type="transmembrane region" description="Helical" evidence="2">
    <location>
        <begin position="176"/>
        <end position="194"/>
    </location>
</feature>
<feature type="transmembrane region" description="Helical" evidence="2">
    <location>
        <begin position="215"/>
        <end position="236"/>
    </location>
</feature>
<organism evidence="3 4">
    <name type="scientific">Grifola frondosa</name>
    <name type="common">Maitake</name>
    <name type="synonym">Polyporus frondosus</name>
    <dbReference type="NCBI Taxonomy" id="5627"/>
    <lineage>
        <taxon>Eukaryota</taxon>
        <taxon>Fungi</taxon>
        <taxon>Dikarya</taxon>
        <taxon>Basidiomycota</taxon>
        <taxon>Agaricomycotina</taxon>
        <taxon>Agaricomycetes</taxon>
        <taxon>Polyporales</taxon>
        <taxon>Grifolaceae</taxon>
        <taxon>Grifola</taxon>
    </lineage>
</organism>
<evidence type="ECO:0000256" key="2">
    <source>
        <dbReference type="SAM" id="Phobius"/>
    </source>
</evidence>
<proteinExistence type="predicted"/>
<comment type="caution">
    <text evidence="3">The sequence shown here is derived from an EMBL/GenBank/DDBJ whole genome shotgun (WGS) entry which is preliminary data.</text>
</comment>
<reference evidence="3 4" key="1">
    <citation type="submission" date="2016-03" db="EMBL/GenBank/DDBJ databases">
        <title>Whole genome sequencing of Grifola frondosa 9006-11.</title>
        <authorList>
            <person name="Min B."/>
            <person name="Park H."/>
            <person name="Kim J.-G."/>
            <person name="Cho H."/>
            <person name="Oh Y.-L."/>
            <person name="Kong W.-S."/>
            <person name="Choi I.-G."/>
        </authorList>
    </citation>
    <scope>NUCLEOTIDE SEQUENCE [LARGE SCALE GENOMIC DNA]</scope>
    <source>
        <strain evidence="3 4">9006-11</strain>
    </source>
</reference>
<keyword evidence="2" id="KW-1133">Transmembrane helix</keyword>
<keyword evidence="2" id="KW-0472">Membrane</keyword>
<dbReference type="STRING" id="5627.A0A1C7LXD3"/>
<sequence>MDNSTNNSTSPSLSDILPSSLDLPAHLSAQKYFFVCTLTVAAWDTLVLTPRTWRIVRTREWPLLKILFFVLRVWMPVEFAIAGVAFFDTKWSLEQCSHFWLFEPICTAMMLAICSLVHVIRIYAIYQKNRTILHTMGGLLAFQVVITAICCGFYRMTPLLDGQGCIAEPKASWVGIYWLSATLLYTVSFVLALNRSFRSLKVKPLGLWKLILRDGLNLYTSVWAVNMVNLFFWFIITPTGPEDPVRTIVTSHGRSPHRLDDDAHHPRRTRLARQRRLLPTERPLHLAHLALRRHDARALRGARPPANPVLSLNASTGAAAFPVPLAGAKQDWDDKSGSVREIDGKDGMLDGKDAIDIFRSRTRRARRTSACTSPSTRRRTLTTGSATRRSERAPRGGGENGH</sequence>
<dbReference type="OrthoDB" id="2626017at2759"/>
<feature type="transmembrane region" description="Helical" evidence="2">
    <location>
        <begin position="99"/>
        <end position="120"/>
    </location>
</feature>
<dbReference type="EMBL" id="LUGG01000019">
    <property type="protein sequence ID" value="OBZ68896.1"/>
    <property type="molecule type" value="Genomic_DNA"/>
</dbReference>
<evidence type="ECO:0000313" key="4">
    <source>
        <dbReference type="Proteomes" id="UP000092993"/>
    </source>
</evidence>
<feature type="transmembrane region" description="Helical" evidence="2">
    <location>
        <begin position="62"/>
        <end position="87"/>
    </location>
</feature>
<name>A0A1C7LXD3_GRIFR</name>
<protein>
    <submittedName>
        <fullName evidence="3">Uncharacterized protein</fullName>
    </submittedName>
</protein>
<feature type="transmembrane region" description="Helical" evidence="2">
    <location>
        <begin position="132"/>
        <end position="156"/>
    </location>
</feature>
<accession>A0A1C7LXD3</accession>
<dbReference type="AlphaFoldDB" id="A0A1C7LXD3"/>
<feature type="compositionally biased region" description="Low complexity" evidence="1">
    <location>
        <begin position="368"/>
        <end position="387"/>
    </location>
</feature>
<evidence type="ECO:0000313" key="3">
    <source>
        <dbReference type="EMBL" id="OBZ68896.1"/>
    </source>
</evidence>
<gene>
    <name evidence="3" type="ORF">A0H81_11390</name>
</gene>
<feature type="region of interest" description="Disordered" evidence="1">
    <location>
        <begin position="362"/>
        <end position="402"/>
    </location>
</feature>